<dbReference type="GO" id="GO:0003700">
    <property type="term" value="F:DNA-binding transcription factor activity"/>
    <property type="evidence" value="ECO:0007669"/>
    <property type="project" value="InterPro"/>
</dbReference>
<comment type="caution">
    <text evidence="5">The sequence shown here is derived from an EMBL/GenBank/DDBJ whole genome shotgun (WGS) entry which is preliminary data.</text>
</comment>
<dbReference type="Pfam" id="PF00126">
    <property type="entry name" value="HTH_1"/>
    <property type="match status" value="1"/>
</dbReference>
<evidence type="ECO:0000313" key="5">
    <source>
        <dbReference type="EMBL" id="KTD03799.1"/>
    </source>
</evidence>
<evidence type="ECO:0000313" key="6">
    <source>
        <dbReference type="Proteomes" id="UP000054785"/>
    </source>
</evidence>
<keyword evidence="2" id="KW-0805">Transcription regulation</keyword>
<protein>
    <submittedName>
        <fullName evidence="5">LysR transcriptional regulator</fullName>
    </submittedName>
</protein>
<dbReference type="RefSeq" id="WP_051551077.1">
    <property type="nucleotide sequence ID" value="NZ_CAAAHN010000004.1"/>
</dbReference>
<dbReference type="SUPFAM" id="SSF46785">
    <property type="entry name" value="Winged helix' DNA-binding domain"/>
    <property type="match status" value="1"/>
</dbReference>
<reference evidence="5 6" key="1">
    <citation type="submission" date="2015-11" db="EMBL/GenBank/DDBJ databases">
        <title>Genomic analysis of 38 Legionella species identifies large and diverse effector repertoires.</title>
        <authorList>
            <person name="Burstein D."/>
            <person name="Amaro F."/>
            <person name="Zusman T."/>
            <person name="Lifshitz Z."/>
            <person name="Cohen O."/>
            <person name="Gilbert J.A."/>
            <person name="Pupko T."/>
            <person name="Shuman H.A."/>
            <person name="Segal G."/>
        </authorList>
    </citation>
    <scope>NUCLEOTIDE SEQUENCE [LARGE SCALE GENOMIC DNA]</scope>
    <source>
        <strain evidence="5 6">ATCC 49504</strain>
    </source>
</reference>
<name>A0A0W0U849_9GAMM</name>
<comment type="similarity">
    <text evidence="1">Belongs to the LysR transcriptional regulatory family.</text>
</comment>
<dbReference type="OrthoDB" id="646694at2"/>
<evidence type="ECO:0000256" key="2">
    <source>
        <dbReference type="ARBA" id="ARBA00023015"/>
    </source>
</evidence>
<gene>
    <name evidence="5" type="primary">oxyR</name>
    <name evidence="5" type="ORF">Lgee_0456</name>
</gene>
<dbReference type="PANTHER" id="PTHR30346:SF0">
    <property type="entry name" value="HCA OPERON TRANSCRIPTIONAL ACTIVATOR HCAR"/>
    <property type="match status" value="1"/>
</dbReference>
<dbReference type="InterPro" id="IPR000847">
    <property type="entry name" value="LysR_HTH_N"/>
</dbReference>
<dbReference type="InterPro" id="IPR036388">
    <property type="entry name" value="WH-like_DNA-bd_sf"/>
</dbReference>
<keyword evidence="4" id="KW-0804">Transcription</keyword>
<proteinExistence type="inferred from homology"/>
<evidence type="ECO:0000256" key="4">
    <source>
        <dbReference type="ARBA" id="ARBA00023163"/>
    </source>
</evidence>
<dbReference type="Gene3D" id="3.40.190.290">
    <property type="match status" value="1"/>
</dbReference>
<dbReference type="Pfam" id="PF03466">
    <property type="entry name" value="LysR_substrate"/>
    <property type="match status" value="1"/>
</dbReference>
<sequence length="307" mass="34104">MLASPNDLQYFAEVASTLNFSRASERIGISQPSLSAAMKRLEHAMGVTLFIRGKNGVTLTQAGRHLQAHTRELLKMWEDVRTECLASHETIAGRYKFGCHASVALYALPQFLPALLAANPKLEVQLQHDLSRKILEGIINFSIDLGIVVNPVRHPDLVIHKLCDDDVRFFRSNALDTPVTRLDSGETVIICDPELAQSQWLLKHLHREDRVYRRIVTSSSLEVTASLTSSGAGIGILPECVAKTLCPGHVEPLLELPSFRDEVCLVWRHENRSIRALQAMIASIKACFDAWHPIPLKPALARSTVQA</sequence>
<dbReference type="InterPro" id="IPR005119">
    <property type="entry name" value="LysR_subst-bd"/>
</dbReference>
<accession>A0A0W0U849</accession>
<dbReference type="InterPro" id="IPR036390">
    <property type="entry name" value="WH_DNA-bd_sf"/>
</dbReference>
<dbReference type="AlphaFoldDB" id="A0A0W0U849"/>
<dbReference type="CDD" id="cd05466">
    <property type="entry name" value="PBP2_LTTR_substrate"/>
    <property type="match status" value="1"/>
</dbReference>
<dbReference type="STRING" id="45065.Lgee_0456"/>
<dbReference type="PRINTS" id="PR00039">
    <property type="entry name" value="HTHLYSR"/>
</dbReference>
<dbReference type="FunFam" id="1.10.10.10:FF:000001">
    <property type="entry name" value="LysR family transcriptional regulator"/>
    <property type="match status" value="1"/>
</dbReference>
<dbReference type="Proteomes" id="UP000054785">
    <property type="component" value="Unassembled WGS sequence"/>
</dbReference>
<dbReference type="PROSITE" id="PS50931">
    <property type="entry name" value="HTH_LYSR"/>
    <property type="match status" value="1"/>
</dbReference>
<evidence type="ECO:0000256" key="3">
    <source>
        <dbReference type="ARBA" id="ARBA00023125"/>
    </source>
</evidence>
<evidence type="ECO:0000256" key="1">
    <source>
        <dbReference type="ARBA" id="ARBA00009437"/>
    </source>
</evidence>
<keyword evidence="6" id="KW-1185">Reference proteome</keyword>
<organism evidence="5 6">
    <name type="scientific">Legionella geestiana</name>
    <dbReference type="NCBI Taxonomy" id="45065"/>
    <lineage>
        <taxon>Bacteria</taxon>
        <taxon>Pseudomonadati</taxon>
        <taxon>Pseudomonadota</taxon>
        <taxon>Gammaproteobacteria</taxon>
        <taxon>Legionellales</taxon>
        <taxon>Legionellaceae</taxon>
        <taxon>Legionella</taxon>
    </lineage>
</organism>
<dbReference type="GO" id="GO:0003677">
    <property type="term" value="F:DNA binding"/>
    <property type="evidence" value="ECO:0007669"/>
    <property type="project" value="UniProtKB-KW"/>
</dbReference>
<dbReference type="PATRIC" id="fig|45065.4.peg.484"/>
<dbReference type="GO" id="GO:0032993">
    <property type="term" value="C:protein-DNA complex"/>
    <property type="evidence" value="ECO:0007669"/>
    <property type="project" value="TreeGrafter"/>
</dbReference>
<dbReference type="Gene3D" id="1.10.10.10">
    <property type="entry name" value="Winged helix-like DNA-binding domain superfamily/Winged helix DNA-binding domain"/>
    <property type="match status" value="1"/>
</dbReference>
<dbReference type="PANTHER" id="PTHR30346">
    <property type="entry name" value="TRANSCRIPTIONAL DUAL REGULATOR HCAR-RELATED"/>
    <property type="match status" value="1"/>
</dbReference>
<dbReference type="SUPFAM" id="SSF53850">
    <property type="entry name" value="Periplasmic binding protein-like II"/>
    <property type="match status" value="1"/>
</dbReference>
<dbReference type="EMBL" id="LNYC01000009">
    <property type="protein sequence ID" value="KTD03799.1"/>
    <property type="molecule type" value="Genomic_DNA"/>
</dbReference>
<keyword evidence="3" id="KW-0238">DNA-binding</keyword>